<proteinExistence type="predicted"/>
<accession>L0DKP7</accession>
<keyword evidence="2" id="KW-1185">Reference proteome</keyword>
<sequence>MMRRNRVGFRPAVEGVEARLLLSAMTGRVAHSRPRQAAIVAQAGIDLSTIPPNPLFFPTGQPSPHEAARQRFSARFSGPFTVGAGRFSSQAQQVYIRGSGGSNQFLHGDAQLAVITPTDPSEPLGGSMTMFDRNINTNGSLGIQLVADRATDLDAAGRPVHLTIYDIKSEESGGSYAAATAVGTVDIRYKPSSRRSPGVLSQGTATITVRALIYTSGTNGILRNADINPGGPSQGPNP</sequence>
<evidence type="ECO:0000313" key="1">
    <source>
        <dbReference type="EMBL" id="AGA29418.1"/>
    </source>
</evidence>
<dbReference type="RefSeq" id="WP_015248521.1">
    <property type="nucleotide sequence ID" value="NC_019892.1"/>
</dbReference>
<dbReference type="AlphaFoldDB" id="L0DKP7"/>
<dbReference type="EMBL" id="CP003364">
    <property type="protein sequence ID" value="AGA29418.1"/>
    <property type="molecule type" value="Genomic_DNA"/>
</dbReference>
<dbReference type="KEGG" id="saci:Sinac_5267"/>
<dbReference type="OrthoDB" id="9889523at2"/>
<dbReference type="HOGENOM" id="CLU_1165201_0_0_0"/>
<name>L0DKP7_SINAD</name>
<protein>
    <submittedName>
        <fullName evidence="1">Uncharacterized protein</fullName>
    </submittedName>
</protein>
<reference evidence="1 2" key="1">
    <citation type="submission" date="2012-02" db="EMBL/GenBank/DDBJ databases">
        <title>Complete sequence of chromosome of Singulisphaera acidiphila DSM 18658.</title>
        <authorList>
            <consortium name="US DOE Joint Genome Institute (JGI-PGF)"/>
            <person name="Lucas S."/>
            <person name="Copeland A."/>
            <person name="Lapidus A."/>
            <person name="Glavina del Rio T."/>
            <person name="Dalin E."/>
            <person name="Tice H."/>
            <person name="Bruce D."/>
            <person name="Goodwin L."/>
            <person name="Pitluck S."/>
            <person name="Peters L."/>
            <person name="Ovchinnikova G."/>
            <person name="Chertkov O."/>
            <person name="Kyrpides N."/>
            <person name="Mavromatis K."/>
            <person name="Ivanova N."/>
            <person name="Brettin T."/>
            <person name="Detter J.C."/>
            <person name="Han C."/>
            <person name="Larimer F."/>
            <person name="Land M."/>
            <person name="Hauser L."/>
            <person name="Markowitz V."/>
            <person name="Cheng J.-F."/>
            <person name="Hugenholtz P."/>
            <person name="Woyke T."/>
            <person name="Wu D."/>
            <person name="Tindall B."/>
            <person name="Pomrenke H."/>
            <person name="Brambilla E."/>
            <person name="Klenk H.-P."/>
            <person name="Eisen J.A."/>
        </authorList>
    </citation>
    <scope>NUCLEOTIDE SEQUENCE [LARGE SCALE GENOMIC DNA]</scope>
    <source>
        <strain evidence="2">ATCC BAA-1392 / DSM 18658 / VKM B-2454 / MOB10</strain>
    </source>
</reference>
<gene>
    <name evidence="1" type="ordered locus">Sinac_5267</name>
</gene>
<dbReference type="Proteomes" id="UP000010798">
    <property type="component" value="Chromosome"/>
</dbReference>
<evidence type="ECO:0000313" key="2">
    <source>
        <dbReference type="Proteomes" id="UP000010798"/>
    </source>
</evidence>
<organism evidence="1 2">
    <name type="scientific">Singulisphaera acidiphila (strain ATCC BAA-1392 / DSM 18658 / VKM B-2454 / MOB10)</name>
    <dbReference type="NCBI Taxonomy" id="886293"/>
    <lineage>
        <taxon>Bacteria</taxon>
        <taxon>Pseudomonadati</taxon>
        <taxon>Planctomycetota</taxon>
        <taxon>Planctomycetia</taxon>
        <taxon>Isosphaerales</taxon>
        <taxon>Isosphaeraceae</taxon>
        <taxon>Singulisphaera</taxon>
    </lineage>
</organism>